<evidence type="ECO:0000259" key="1">
    <source>
        <dbReference type="PROSITE" id="PS50043"/>
    </source>
</evidence>
<dbReference type="GO" id="GO:0006355">
    <property type="term" value="P:regulation of DNA-templated transcription"/>
    <property type="evidence" value="ECO:0007669"/>
    <property type="project" value="InterPro"/>
</dbReference>
<dbReference type="Gene3D" id="1.10.10.10">
    <property type="entry name" value="Winged helix-like DNA-binding domain superfamily/Winged helix DNA-binding domain"/>
    <property type="match status" value="1"/>
</dbReference>
<feature type="domain" description="HTH luxR-type" evidence="1">
    <location>
        <begin position="1"/>
        <end position="28"/>
    </location>
</feature>
<dbReference type="Proteomes" id="UP000195062">
    <property type="component" value="Unassembled WGS sequence"/>
</dbReference>
<dbReference type="InterPro" id="IPR036388">
    <property type="entry name" value="WH-like_DNA-bd_sf"/>
</dbReference>
<accession>A0A251XKQ3</accession>
<dbReference type="InterPro" id="IPR016032">
    <property type="entry name" value="Sig_transdc_resp-reg_C-effctor"/>
</dbReference>
<protein>
    <recommendedName>
        <fullName evidence="1">HTH luxR-type domain-containing protein</fullName>
    </recommendedName>
</protein>
<dbReference type="PROSITE" id="PS50043">
    <property type="entry name" value="HTH_LUXR_2"/>
    <property type="match status" value="1"/>
</dbReference>
<evidence type="ECO:0000313" key="3">
    <source>
        <dbReference type="Proteomes" id="UP000195062"/>
    </source>
</evidence>
<sequence>MKSYIRSIYRKIQVQSRTQAVIWGVGHGFSPDHHRIDHWLGGP</sequence>
<comment type="caution">
    <text evidence="2">The sequence shown here is derived from an EMBL/GenBank/DDBJ whole genome shotgun (WGS) entry which is preliminary data.</text>
</comment>
<name>A0A251XKQ3_CLAMM</name>
<dbReference type="GO" id="GO:0003677">
    <property type="term" value="F:DNA binding"/>
    <property type="evidence" value="ECO:0007669"/>
    <property type="project" value="InterPro"/>
</dbReference>
<dbReference type="EMBL" id="MDHH01000001">
    <property type="protein sequence ID" value="OUE04065.1"/>
    <property type="molecule type" value="Genomic_DNA"/>
</dbReference>
<evidence type="ECO:0000313" key="2">
    <source>
        <dbReference type="EMBL" id="OUE04065.1"/>
    </source>
</evidence>
<reference evidence="2 3" key="1">
    <citation type="submission" date="2016-08" db="EMBL/GenBank/DDBJ databases">
        <title>Genome sequence of Clavibacter michiganensis subsp. michiganensis strain CASJ007.</title>
        <authorList>
            <person name="Thapa S.P."/>
            <person name="Coaker G."/>
        </authorList>
    </citation>
    <scope>NUCLEOTIDE SEQUENCE [LARGE SCALE GENOMIC DNA]</scope>
    <source>
        <strain evidence="2">CASJ007</strain>
    </source>
</reference>
<proteinExistence type="predicted"/>
<organism evidence="2 3">
    <name type="scientific">Clavibacter michiganensis subsp. michiganensis</name>
    <dbReference type="NCBI Taxonomy" id="33013"/>
    <lineage>
        <taxon>Bacteria</taxon>
        <taxon>Bacillati</taxon>
        <taxon>Actinomycetota</taxon>
        <taxon>Actinomycetes</taxon>
        <taxon>Micrococcales</taxon>
        <taxon>Microbacteriaceae</taxon>
        <taxon>Clavibacter</taxon>
    </lineage>
</organism>
<dbReference type="InterPro" id="IPR000792">
    <property type="entry name" value="Tscrpt_reg_LuxR_C"/>
</dbReference>
<dbReference type="AlphaFoldDB" id="A0A251XKQ3"/>
<keyword evidence="3" id="KW-1185">Reference proteome</keyword>
<dbReference type="SUPFAM" id="SSF46894">
    <property type="entry name" value="C-terminal effector domain of the bipartite response regulators"/>
    <property type="match status" value="1"/>
</dbReference>
<gene>
    <name evidence="2" type="ORF">CMMCAS07_03890</name>
</gene>